<evidence type="ECO:0000256" key="2">
    <source>
        <dbReference type="ARBA" id="ARBA00009475"/>
    </source>
</evidence>
<evidence type="ECO:0000256" key="1">
    <source>
        <dbReference type="ARBA" id="ARBA00004123"/>
    </source>
</evidence>
<dbReference type="InterPro" id="IPR024599">
    <property type="entry name" value="RB_N"/>
</dbReference>
<dbReference type="PANTHER" id="PTHR13742">
    <property type="entry name" value="RETINOBLASTOMA-ASSOCIATED PROTEIN RB -RELATED"/>
    <property type="match status" value="1"/>
</dbReference>
<dbReference type="GO" id="GO:2000134">
    <property type="term" value="P:negative regulation of G1/S transition of mitotic cell cycle"/>
    <property type="evidence" value="ECO:0007669"/>
    <property type="project" value="TreeGrafter"/>
</dbReference>
<evidence type="ECO:0000256" key="7">
    <source>
        <dbReference type="ARBA" id="ARBA00023306"/>
    </source>
</evidence>
<dbReference type="Gene3D" id="1.10.472.10">
    <property type="entry name" value="Cyclin-like"/>
    <property type="match status" value="2"/>
</dbReference>
<dbReference type="AlphaFoldDB" id="G4ZAM5"/>
<feature type="compositionally biased region" description="Polar residues" evidence="8">
    <location>
        <begin position="969"/>
        <end position="985"/>
    </location>
</feature>
<feature type="compositionally biased region" description="Low complexity" evidence="8">
    <location>
        <begin position="387"/>
        <end position="403"/>
    </location>
</feature>
<dbReference type="InParanoid" id="G4ZAM5"/>
<dbReference type="CDD" id="cd20548">
    <property type="entry name" value="CYCLIN_RB-like"/>
    <property type="match status" value="1"/>
</dbReference>
<dbReference type="InterPro" id="IPR028309">
    <property type="entry name" value="RB_fam"/>
</dbReference>
<feature type="domain" description="Retinoblastoma-associated protein N-terminal" evidence="9">
    <location>
        <begin position="78"/>
        <end position="239"/>
    </location>
</feature>
<gene>
    <name evidence="11" type="ORF">PHYSODRAFT_354183</name>
</gene>
<evidence type="ECO:0000313" key="11">
    <source>
        <dbReference type="EMBL" id="EGZ19222.1"/>
    </source>
</evidence>
<feature type="domain" description="Retinoblastoma-associated protein A-box" evidence="10">
    <location>
        <begin position="483"/>
        <end position="707"/>
    </location>
</feature>
<keyword evidence="4" id="KW-0805">Transcription regulation</keyword>
<dbReference type="Pfam" id="PF08934">
    <property type="entry name" value="Rb_C"/>
    <property type="match status" value="1"/>
</dbReference>
<sequence length="1073" mass="116160">MAGTLSRFFESASAATGACARIRADAALLEKAQGLYDQILPAAPMAGAAESNARSGDSEPDKIWALVAVVATGMAQEIKQEQAEEDKRPAHSDKALGWDLVQLLAEAGVGLQEFLLYFTSLFNRLLLEPELLAATTLLKEEFTIATLLFEKYRVLWEALAPKSRARGVVHTDPEPERSLLLEEEGQEHTETKTRARHRKLFEGGWLLFLLAKRRLGAHYSGLGQLYNLLLATLHLVVTNAQASQASVEAEVAAALSAMGALGDGKASPVKPAAGVKTSAQILEALCAAPKVDPADVSRASEHLGLVLQQLKDEDVLQREEGENGVLSMTLFADAVLEANVERLSDRYKEDYLDGCGKLDERFFLDARIRRAIMGAKPADTGNGGAGTTTTTGSSGRLSTSRSAAHAMLSPVRRNMMARRRETGASTPSSRGAMTPPRHHQQPFHGRGINSPLMHSWQWQGSPGGARFLPPGISPRPSPSSMRTPVSAAVETSNWVRETLSSTMLTPVTPRLRGLFSDCAVDPTERIIRVLGEHSDLLLAARTATRVSSRRVRSTVMMMDDGPDDNADENGSGRNASYSSGVDDSLKRTKNLSIVLFYRVLEPLLVSERERLRNNDFSKLLNNEVFLAALFACSAEVVLKAHSLITISYPFLLDHLRVNAFHFVTTSESFVKYAPKLPAALKKHMGDVKNRILDSLVWRSDSALYQLLAGVRRPPTSVPGTPLSAASPSTPNLTDRLNGNGVGTPSGAAGHAPVLRLFFRMVLSRAASRIYQLCNLLGLDSTDQNQIWTAVKECITSHHYLLRDRHLDLIVLCNIYAVCKVSRGPNVSQAASTMSFKRLLASYKQLNRQGPTGTNATGGSPLVSSRNGEGVTHGIKLDSEHSRGDIIKFYNRCYITPMKAFILQFQCQESQMAAADAVVAEASGVPQAVAPGFTPRREGSNGAMGLATSTSDAESIAQAASEAVQKLLKAQSSSSTGANDRSSVLPSTPPRPNRRGVRSSPFVSSPAVSALQMFTSAEVETLPVSMHQSSPKRVKSSNVYMSPLQQVRLDRRSQLTPRSHALYAIGESPARVSY</sequence>
<dbReference type="Proteomes" id="UP000002640">
    <property type="component" value="Unassembled WGS sequence"/>
</dbReference>
<evidence type="ECO:0000259" key="9">
    <source>
        <dbReference type="SMART" id="SM01367"/>
    </source>
</evidence>
<dbReference type="InterPro" id="IPR002719">
    <property type="entry name" value="RB_B"/>
</dbReference>
<feature type="region of interest" description="Disordered" evidence="8">
    <location>
        <begin position="418"/>
        <end position="446"/>
    </location>
</feature>
<evidence type="ECO:0000313" key="12">
    <source>
        <dbReference type="Proteomes" id="UP000002640"/>
    </source>
</evidence>
<evidence type="ECO:0000256" key="8">
    <source>
        <dbReference type="SAM" id="MobiDB-lite"/>
    </source>
</evidence>
<dbReference type="Pfam" id="PF01858">
    <property type="entry name" value="RB_A"/>
    <property type="match status" value="1"/>
</dbReference>
<accession>G4ZAM5</accession>
<dbReference type="GO" id="GO:0005634">
    <property type="term" value="C:nucleus"/>
    <property type="evidence" value="ECO:0007669"/>
    <property type="project" value="UniProtKB-SubCell"/>
</dbReference>
<dbReference type="GO" id="GO:0000977">
    <property type="term" value="F:RNA polymerase II transcription regulatory region sequence-specific DNA binding"/>
    <property type="evidence" value="ECO:0007669"/>
    <property type="project" value="TreeGrafter"/>
</dbReference>
<dbReference type="STRING" id="1094619.G4ZAM5"/>
<keyword evidence="12" id="KW-1185">Reference proteome</keyword>
<feature type="region of interest" description="Disordered" evidence="8">
    <location>
        <begin position="848"/>
        <end position="875"/>
    </location>
</feature>
<dbReference type="GO" id="GO:0030154">
    <property type="term" value="P:cell differentiation"/>
    <property type="evidence" value="ECO:0007669"/>
    <property type="project" value="TreeGrafter"/>
</dbReference>
<dbReference type="GO" id="GO:0000785">
    <property type="term" value="C:chromatin"/>
    <property type="evidence" value="ECO:0007669"/>
    <property type="project" value="TreeGrafter"/>
</dbReference>
<feature type="compositionally biased region" description="Polar residues" evidence="8">
    <location>
        <begin position="848"/>
        <end position="866"/>
    </location>
</feature>
<keyword evidence="7" id="KW-0131">Cell cycle</keyword>
<evidence type="ECO:0000256" key="5">
    <source>
        <dbReference type="ARBA" id="ARBA00023163"/>
    </source>
</evidence>
<proteinExistence type="inferred from homology"/>
<dbReference type="GeneID" id="20649560"/>
<dbReference type="SUPFAM" id="SSF47954">
    <property type="entry name" value="Cyclin-like"/>
    <property type="match status" value="2"/>
</dbReference>
<protein>
    <recommendedName>
        <fullName evidence="13">Retinoblastoma-associated protein A-box domain-containing protein</fullName>
    </recommendedName>
</protein>
<keyword evidence="6" id="KW-0539">Nucleus</keyword>
<dbReference type="EMBL" id="JH159153">
    <property type="protein sequence ID" value="EGZ19222.1"/>
    <property type="molecule type" value="Genomic_DNA"/>
</dbReference>
<feature type="region of interest" description="Disordered" evidence="8">
    <location>
        <begin position="378"/>
        <end position="403"/>
    </location>
</feature>
<evidence type="ECO:0000256" key="3">
    <source>
        <dbReference type="ARBA" id="ARBA00022491"/>
    </source>
</evidence>
<dbReference type="Gene3D" id="1.10.472.140">
    <property type="match status" value="1"/>
</dbReference>
<dbReference type="Pfam" id="PF01857">
    <property type="entry name" value="RB_B"/>
    <property type="match status" value="1"/>
</dbReference>
<feature type="region of interest" description="Disordered" evidence="8">
    <location>
        <begin position="966"/>
        <end position="1002"/>
    </location>
</feature>
<name>G4ZAM5_PHYSP</name>
<dbReference type="InterPro" id="IPR036915">
    <property type="entry name" value="Cyclin-like_sf"/>
</dbReference>
<dbReference type="SMART" id="SM01367">
    <property type="entry name" value="DUF3452"/>
    <property type="match status" value="1"/>
</dbReference>
<evidence type="ECO:0008006" key="13">
    <source>
        <dbReference type="Google" id="ProtNLM"/>
    </source>
</evidence>
<dbReference type="PANTHER" id="PTHR13742:SF17">
    <property type="entry name" value="RE32990P-RELATED"/>
    <property type="match status" value="1"/>
</dbReference>
<organism evidence="11 12">
    <name type="scientific">Phytophthora sojae (strain P6497)</name>
    <name type="common">Soybean stem and root rot agent</name>
    <name type="synonym">Phytophthora megasperma f. sp. glycines</name>
    <dbReference type="NCBI Taxonomy" id="1094619"/>
    <lineage>
        <taxon>Eukaryota</taxon>
        <taxon>Sar</taxon>
        <taxon>Stramenopiles</taxon>
        <taxon>Oomycota</taxon>
        <taxon>Peronosporomycetes</taxon>
        <taxon>Peronosporales</taxon>
        <taxon>Peronosporaceae</taxon>
        <taxon>Phytophthora</taxon>
    </lineage>
</organism>
<dbReference type="GO" id="GO:0006357">
    <property type="term" value="P:regulation of transcription by RNA polymerase II"/>
    <property type="evidence" value="ECO:0007669"/>
    <property type="project" value="InterPro"/>
</dbReference>
<keyword evidence="3" id="KW-0678">Repressor</keyword>
<dbReference type="Pfam" id="PF11934">
    <property type="entry name" value="DUF3452"/>
    <property type="match status" value="1"/>
</dbReference>
<keyword evidence="5" id="KW-0804">Transcription</keyword>
<dbReference type="SMR" id="G4ZAM5"/>
<dbReference type="GO" id="GO:0005667">
    <property type="term" value="C:transcription regulator complex"/>
    <property type="evidence" value="ECO:0007669"/>
    <property type="project" value="TreeGrafter"/>
</dbReference>
<feature type="compositionally biased region" description="Polar residues" evidence="8">
    <location>
        <begin position="571"/>
        <end position="581"/>
    </location>
</feature>
<dbReference type="OMA" id="FYNRCYI"/>
<dbReference type="InterPro" id="IPR002720">
    <property type="entry name" value="RB_A"/>
</dbReference>
<evidence type="ECO:0000256" key="4">
    <source>
        <dbReference type="ARBA" id="ARBA00023015"/>
    </source>
</evidence>
<reference evidence="11 12" key="1">
    <citation type="journal article" date="2006" name="Science">
        <title>Phytophthora genome sequences uncover evolutionary origins and mechanisms of pathogenesis.</title>
        <authorList>
            <person name="Tyler B.M."/>
            <person name="Tripathy S."/>
            <person name="Zhang X."/>
            <person name="Dehal P."/>
            <person name="Jiang R.H."/>
            <person name="Aerts A."/>
            <person name="Arredondo F.D."/>
            <person name="Baxter L."/>
            <person name="Bensasson D."/>
            <person name="Beynon J.L."/>
            <person name="Chapman J."/>
            <person name="Damasceno C.M."/>
            <person name="Dorrance A.E."/>
            <person name="Dou D."/>
            <person name="Dickerman A.W."/>
            <person name="Dubchak I.L."/>
            <person name="Garbelotto M."/>
            <person name="Gijzen M."/>
            <person name="Gordon S.G."/>
            <person name="Govers F."/>
            <person name="Grunwald N.J."/>
            <person name="Huang W."/>
            <person name="Ivors K.L."/>
            <person name="Jones R.W."/>
            <person name="Kamoun S."/>
            <person name="Krampis K."/>
            <person name="Lamour K.H."/>
            <person name="Lee M.K."/>
            <person name="McDonald W.H."/>
            <person name="Medina M."/>
            <person name="Meijer H.J."/>
            <person name="Nordberg E.K."/>
            <person name="Maclean D.J."/>
            <person name="Ospina-Giraldo M.D."/>
            <person name="Morris P.F."/>
            <person name="Phuntumart V."/>
            <person name="Putnam N.H."/>
            <person name="Rash S."/>
            <person name="Rose J.K."/>
            <person name="Sakihama Y."/>
            <person name="Salamov A.A."/>
            <person name="Savidor A."/>
            <person name="Scheuring C.F."/>
            <person name="Smith B.M."/>
            <person name="Sobral B.W."/>
            <person name="Terry A."/>
            <person name="Torto-Alalibo T.A."/>
            <person name="Win J."/>
            <person name="Xu Z."/>
            <person name="Zhang H."/>
            <person name="Grigoriev I.V."/>
            <person name="Rokhsar D.S."/>
            <person name="Boore J.L."/>
        </authorList>
    </citation>
    <scope>NUCLEOTIDE SEQUENCE [LARGE SCALE GENOMIC DNA]</scope>
    <source>
        <strain evidence="11 12">P6497</strain>
    </source>
</reference>
<comment type="subcellular location">
    <subcellularLocation>
        <location evidence="1">Nucleus</location>
    </subcellularLocation>
</comment>
<comment type="similarity">
    <text evidence="2">Belongs to the retinoblastoma protein (RB) family.</text>
</comment>
<dbReference type="RefSeq" id="XP_009521939.1">
    <property type="nucleotide sequence ID" value="XM_009523644.1"/>
</dbReference>
<evidence type="ECO:0000259" key="10">
    <source>
        <dbReference type="SMART" id="SM01368"/>
    </source>
</evidence>
<evidence type="ECO:0000256" key="6">
    <source>
        <dbReference type="ARBA" id="ARBA00023242"/>
    </source>
</evidence>
<dbReference type="KEGG" id="psoj:PHYSODRAFT_354183"/>
<feature type="region of interest" description="Disordered" evidence="8">
    <location>
        <begin position="556"/>
        <end position="583"/>
    </location>
</feature>
<dbReference type="InterPro" id="IPR015030">
    <property type="entry name" value="RB_C"/>
</dbReference>
<dbReference type="SMART" id="SM01368">
    <property type="entry name" value="RB_A"/>
    <property type="match status" value="1"/>
</dbReference>